<evidence type="ECO:0000313" key="3">
    <source>
        <dbReference type="WBParaSite" id="OFLC_0001493501-mRNA-1"/>
    </source>
</evidence>
<reference evidence="1 2" key="2">
    <citation type="submission" date="2018-11" db="EMBL/GenBank/DDBJ databases">
        <authorList>
            <consortium name="Pathogen Informatics"/>
        </authorList>
    </citation>
    <scope>NUCLEOTIDE SEQUENCE [LARGE SCALE GENOMIC DNA]</scope>
</reference>
<sequence length="229" mass="25872">MPSPCCSRYVWIGISEVGVQKEWRGGVRAGVNHRGTAGETGRSWGKLITGDRAPKLSLRLAMIVLRLQHKLRPMRTVRWFYNEDFYVVNFPVDGVRRGEGMNSRYSDHDKLVVYASRQLMTILSVVGGKGPSPIEGEEPERASRSLYQSALTTEELGFFNEVKNFLGSTVNEQLLVQAIKSHGSHMQPHLSGNNVLNDVISLYFDKMESVDKPNKQVRFDEVIPLFNFV</sequence>
<protein>
    <submittedName>
        <fullName evidence="3">PSD1 domain-containing protein</fullName>
    </submittedName>
</protein>
<evidence type="ECO:0000313" key="2">
    <source>
        <dbReference type="Proteomes" id="UP000267606"/>
    </source>
</evidence>
<keyword evidence="2" id="KW-1185">Reference proteome</keyword>
<dbReference type="STRING" id="387005.A0A183I5B2"/>
<proteinExistence type="predicted"/>
<name>A0A183I5B2_9BILA</name>
<organism evidence="3">
    <name type="scientific">Onchocerca flexuosa</name>
    <dbReference type="NCBI Taxonomy" id="387005"/>
    <lineage>
        <taxon>Eukaryota</taxon>
        <taxon>Metazoa</taxon>
        <taxon>Ecdysozoa</taxon>
        <taxon>Nematoda</taxon>
        <taxon>Chromadorea</taxon>
        <taxon>Rhabditida</taxon>
        <taxon>Spirurina</taxon>
        <taxon>Spiruromorpha</taxon>
        <taxon>Filarioidea</taxon>
        <taxon>Onchocercidae</taxon>
        <taxon>Onchocerca</taxon>
    </lineage>
</organism>
<reference evidence="3" key="1">
    <citation type="submission" date="2016-06" db="UniProtKB">
        <authorList>
            <consortium name="WormBaseParasite"/>
        </authorList>
    </citation>
    <scope>IDENTIFICATION</scope>
</reference>
<dbReference type="WBParaSite" id="OFLC_0001493501-mRNA-1">
    <property type="protein sequence ID" value="OFLC_0001493501-mRNA-1"/>
    <property type="gene ID" value="OFLC_0001493501"/>
</dbReference>
<gene>
    <name evidence="1" type="ORF">OFLC_LOCUS14924</name>
</gene>
<dbReference type="Proteomes" id="UP000267606">
    <property type="component" value="Unassembled WGS sequence"/>
</dbReference>
<evidence type="ECO:0000313" key="1">
    <source>
        <dbReference type="EMBL" id="VDP19611.1"/>
    </source>
</evidence>
<accession>A0A183I5B2</accession>
<dbReference type="EMBL" id="UZAJ01041362">
    <property type="protein sequence ID" value="VDP19611.1"/>
    <property type="molecule type" value="Genomic_DNA"/>
</dbReference>
<dbReference type="AlphaFoldDB" id="A0A183I5B2"/>